<dbReference type="InterPro" id="IPR041522">
    <property type="entry name" value="CdaR_GGDEF"/>
</dbReference>
<keyword evidence="5" id="KW-1185">Reference proteome</keyword>
<dbReference type="EMBL" id="CP038436">
    <property type="protein sequence ID" value="QBX55918.1"/>
    <property type="molecule type" value="Genomic_DNA"/>
</dbReference>
<dbReference type="PANTHER" id="PTHR33744:SF7">
    <property type="entry name" value="PUCR FAMILY TRANSCRIPTIONAL REGULATOR"/>
    <property type="match status" value="1"/>
</dbReference>
<evidence type="ECO:0000259" key="2">
    <source>
        <dbReference type="Pfam" id="PF13556"/>
    </source>
</evidence>
<name>A0A4P7IFG4_9ACTN</name>
<dbReference type="Pfam" id="PF17853">
    <property type="entry name" value="GGDEF_2"/>
    <property type="match status" value="1"/>
</dbReference>
<dbReference type="InterPro" id="IPR042070">
    <property type="entry name" value="PucR_C-HTH_sf"/>
</dbReference>
<sequence>MTQEQSNRNDSTALEAHIGELNRWLTLEMQLSAVAAHGGGIAGLVRHASSLSPNPLWVLDSRHRVVARSYQARGSDFRQPELHRLLESRPTSLAATEPTLVPVQPALGIARRHLLIPVSRDDHMFAWLVVAEVSARFGREDARFAARLAFHLASEYSAQRRVAQASWNARSTLARQLVRGTTSVADLMVAADYLGVQPRADRVVVYVSEASGSEPHDEEALSESVAAELGVEVLPTRGSEGVILLVEVPEEAPGAAFVQSVKHAMTAVMTELGEPEVAVGVSGVSRMGALERAYRETREVIHCIDRFSRPGCKVVSVNDLGPARLFVANSDLGAVRHYVQDVLGALLTGLPGTPDLLRTLQCFFDTGHSVRESAALLGIHENTVRLRLAKIHELTGLDVASDANDQLSAQTALLVLRLEGHPAIPAFGEHQPMVQKVAAKKDTA</sequence>
<accession>A0A4P7IFG4</accession>
<dbReference type="RefSeq" id="WP_135267909.1">
    <property type="nucleotide sequence ID" value="NZ_CP038436.1"/>
</dbReference>
<gene>
    <name evidence="4" type="ORF">EXE58_10895</name>
</gene>
<evidence type="ECO:0000313" key="4">
    <source>
        <dbReference type="EMBL" id="QBX55918.1"/>
    </source>
</evidence>
<comment type="similarity">
    <text evidence="1">Belongs to the CdaR family.</text>
</comment>
<dbReference type="AlphaFoldDB" id="A0A4P7IFG4"/>
<protein>
    <submittedName>
        <fullName evidence="4">PucR family transcriptional regulator</fullName>
    </submittedName>
</protein>
<dbReference type="PANTHER" id="PTHR33744">
    <property type="entry name" value="CARBOHYDRATE DIACID REGULATOR"/>
    <property type="match status" value="1"/>
</dbReference>
<dbReference type="InterPro" id="IPR025736">
    <property type="entry name" value="PucR_C-HTH_dom"/>
</dbReference>
<dbReference type="InterPro" id="IPR051448">
    <property type="entry name" value="CdaR-like_regulators"/>
</dbReference>
<organism evidence="4 5">
    <name type="scientific">Nocardioides seonyuensis</name>
    <dbReference type="NCBI Taxonomy" id="2518371"/>
    <lineage>
        <taxon>Bacteria</taxon>
        <taxon>Bacillati</taxon>
        <taxon>Actinomycetota</taxon>
        <taxon>Actinomycetes</taxon>
        <taxon>Propionibacteriales</taxon>
        <taxon>Nocardioidaceae</taxon>
        <taxon>Nocardioides</taxon>
    </lineage>
</organism>
<evidence type="ECO:0000259" key="3">
    <source>
        <dbReference type="Pfam" id="PF17853"/>
    </source>
</evidence>
<dbReference type="Gene3D" id="1.10.10.2840">
    <property type="entry name" value="PucR C-terminal helix-turn-helix domain"/>
    <property type="match status" value="1"/>
</dbReference>
<dbReference type="KEGG" id="nsn:EXE58_10895"/>
<dbReference type="Pfam" id="PF13556">
    <property type="entry name" value="HTH_30"/>
    <property type="match status" value="1"/>
</dbReference>
<evidence type="ECO:0000313" key="5">
    <source>
        <dbReference type="Proteomes" id="UP000294853"/>
    </source>
</evidence>
<feature type="domain" description="PucR C-terminal helix-turn-helix" evidence="2">
    <location>
        <begin position="356"/>
        <end position="414"/>
    </location>
</feature>
<feature type="domain" description="CdaR GGDEF-like" evidence="3">
    <location>
        <begin position="183"/>
        <end position="301"/>
    </location>
</feature>
<reference evidence="4 5" key="1">
    <citation type="submission" date="2019-03" db="EMBL/GenBank/DDBJ databases">
        <title>Three New Species of Nocardioides, Nocardioides euryhalodurans sp. nov., Nocardioides seonyuensis sp. nov. and Nocardioides eburneoflavus sp. nov. Iolated from Soil.</title>
        <authorList>
            <person name="Roh S.G."/>
            <person name="Lee C."/>
            <person name="Kim M.-K."/>
            <person name="Kim S.B."/>
        </authorList>
    </citation>
    <scope>NUCLEOTIDE SEQUENCE [LARGE SCALE GENOMIC DNA]</scope>
    <source>
        <strain evidence="4 5">MMS17-SY207-3</strain>
    </source>
</reference>
<dbReference type="Proteomes" id="UP000294853">
    <property type="component" value="Chromosome"/>
</dbReference>
<dbReference type="OrthoDB" id="3190266at2"/>
<proteinExistence type="inferred from homology"/>
<evidence type="ECO:0000256" key="1">
    <source>
        <dbReference type="ARBA" id="ARBA00006754"/>
    </source>
</evidence>